<keyword evidence="4 5" id="KW-0472">Membrane</keyword>
<evidence type="ECO:0000256" key="5">
    <source>
        <dbReference type="SAM" id="Phobius"/>
    </source>
</evidence>
<comment type="subcellular location">
    <subcellularLocation>
        <location evidence="1">Membrane</location>
        <topology evidence="1">Single-pass membrane protein</topology>
    </subcellularLocation>
</comment>
<dbReference type="PANTHER" id="PTHR31415">
    <property type="entry name" value="OS05G0367900 PROTEIN"/>
    <property type="match status" value="1"/>
</dbReference>
<feature type="domain" description="Late embryogenesis abundant protein LEA-2 subgroup" evidence="6">
    <location>
        <begin position="80"/>
        <end position="182"/>
    </location>
</feature>
<feature type="transmembrane region" description="Helical" evidence="5">
    <location>
        <begin position="28"/>
        <end position="46"/>
    </location>
</feature>
<accession>A0A8S2AF86</accession>
<feature type="transmembrane region" description="Helical" evidence="5">
    <location>
        <begin position="213"/>
        <end position="234"/>
    </location>
</feature>
<dbReference type="GO" id="GO:0009506">
    <property type="term" value="C:plasmodesma"/>
    <property type="evidence" value="ECO:0007669"/>
    <property type="project" value="TreeGrafter"/>
</dbReference>
<evidence type="ECO:0000313" key="7">
    <source>
        <dbReference type="EMBL" id="CAE6088173.1"/>
    </source>
</evidence>
<dbReference type="InterPro" id="IPR044839">
    <property type="entry name" value="NDR1-like"/>
</dbReference>
<keyword evidence="2 5" id="KW-0812">Transmembrane</keyword>
<dbReference type="InterPro" id="IPR004864">
    <property type="entry name" value="LEA_2"/>
</dbReference>
<dbReference type="GO" id="GO:0098542">
    <property type="term" value="P:defense response to other organism"/>
    <property type="evidence" value="ECO:0007669"/>
    <property type="project" value="InterPro"/>
</dbReference>
<dbReference type="PANTHER" id="PTHR31415:SF176">
    <property type="entry name" value="LATE EMBRYOGENESIS ABUNDANT (LEA) HYDROXYPROLINE-RICH GLYCOPROTEIN FAMILY PROTEIN-RELATED"/>
    <property type="match status" value="1"/>
</dbReference>
<evidence type="ECO:0000256" key="3">
    <source>
        <dbReference type="ARBA" id="ARBA00022989"/>
    </source>
</evidence>
<sequence>MTTKDCGAHHSHSSSCNRKIIRRVIRPIIIILFLIFLVIFLLWAILQPSKPRFILQDATVINFNVSGNPPKFLTSSFQITLSSRNPNDKFEIYYDRLDVYASYGNQLITSATAMPTTYQGHKEVFWSPYVGGNSVPVAPSNAVNLEQAHSLGAINLMLHLNGKVRWKVGTFITGKYHLHVRCPAFINFGNCSAGVKQQQNETSCLLSLGFNSFLAYVLYWAFFILLSVLVGVVISV</sequence>
<name>A0A8S2AF86_ARAAE</name>
<dbReference type="Proteomes" id="UP000682877">
    <property type="component" value="Chromosome 6"/>
</dbReference>
<evidence type="ECO:0000256" key="4">
    <source>
        <dbReference type="ARBA" id="ARBA00023136"/>
    </source>
</evidence>
<evidence type="ECO:0000313" key="8">
    <source>
        <dbReference type="Proteomes" id="UP000682877"/>
    </source>
</evidence>
<evidence type="ECO:0000259" key="6">
    <source>
        <dbReference type="Pfam" id="PF03168"/>
    </source>
</evidence>
<proteinExistence type="predicted"/>
<protein>
    <recommendedName>
        <fullName evidence="6">Late embryogenesis abundant protein LEA-2 subgroup domain-containing protein</fullName>
    </recommendedName>
</protein>
<keyword evidence="3 5" id="KW-1133">Transmembrane helix</keyword>
<dbReference type="EMBL" id="LR999456">
    <property type="protein sequence ID" value="CAE6088173.1"/>
    <property type="molecule type" value="Genomic_DNA"/>
</dbReference>
<gene>
    <name evidence="7" type="ORF">AARE701A_LOCUS14619</name>
</gene>
<evidence type="ECO:0000256" key="1">
    <source>
        <dbReference type="ARBA" id="ARBA00004167"/>
    </source>
</evidence>
<reference evidence="7" key="1">
    <citation type="submission" date="2021-01" db="EMBL/GenBank/DDBJ databases">
        <authorList>
            <person name="Bezrukov I."/>
        </authorList>
    </citation>
    <scope>NUCLEOTIDE SEQUENCE</scope>
</reference>
<organism evidence="7 8">
    <name type="scientific">Arabidopsis arenosa</name>
    <name type="common">Sand rock-cress</name>
    <name type="synonym">Cardaminopsis arenosa</name>
    <dbReference type="NCBI Taxonomy" id="38785"/>
    <lineage>
        <taxon>Eukaryota</taxon>
        <taxon>Viridiplantae</taxon>
        <taxon>Streptophyta</taxon>
        <taxon>Embryophyta</taxon>
        <taxon>Tracheophyta</taxon>
        <taxon>Spermatophyta</taxon>
        <taxon>Magnoliopsida</taxon>
        <taxon>eudicotyledons</taxon>
        <taxon>Gunneridae</taxon>
        <taxon>Pentapetalae</taxon>
        <taxon>rosids</taxon>
        <taxon>malvids</taxon>
        <taxon>Brassicales</taxon>
        <taxon>Brassicaceae</taxon>
        <taxon>Camelineae</taxon>
        <taxon>Arabidopsis</taxon>
    </lineage>
</organism>
<dbReference type="AlphaFoldDB" id="A0A8S2AF86"/>
<dbReference type="Pfam" id="PF03168">
    <property type="entry name" value="LEA_2"/>
    <property type="match status" value="1"/>
</dbReference>
<dbReference type="GO" id="GO:0005886">
    <property type="term" value="C:plasma membrane"/>
    <property type="evidence" value="ECO:0007669"/>
    <property type="project" value="TreeGrafter"/>
</dbReference>
<keyword evidence="8" id="KW-1185">Reference proteome</keyword>
<evidence type="ECO:0000256" key="2">
    <source>
        <dbReference type="ARBA" id="ARBA00022692"/>
    </source>
</evidence>